<dbReference type="SUPFAM" id="SSF81324">
    <property type="entry name" value="Voltage-gated potassium channels"/>
    <property type="match status" value="2"/>
</dbReference>
<keyword evidence="8" id="KW-1185">Reference proteome</keyword>
<keyword evidence="4 5" id="KW-0472">Membrane</keyword>
<evidence type="ECO:0000313" key="8">
    <source>
        <dbReference type="Proteomes" id="UP001497497"/>
    </source>
</evidence>
<dbReference type="Proteomes" id="UP001497497">
    <property type="component" value="Unassembled WGS sequence"/>
</dbReference>
<dbReference type="SUPFAM" id="SSF47473">
    <property type="entry name" value="EF-hand"/>
    <property type="match status" value="1"/>
</dbReference>
<feature type="domain" description="Ion transport" evidence="6">
    <location>
        <begin position="108"/>
        <end position="324"/>
    </location>
</feature>
<dbReference type="InterPro" id="IPR028801">
    <property type="entry name" value="TPC1_animal"/>
</dbReference>
<dbReference type="AlphaFoldDB" id="A0AAV2H3C9"/>
<reference evidence="7 8" key="1">
    <citation type="submission" date="2024-04" db="EMBL/GenBank/DDBJ databases">
        <authorList>
            <consortium name="Genoscope - CEA"/>
            <person name="William W."/>
        </authorList>
    </citation>
    <scope>NUCLEOTIDE SEQUENCE [LARGE SCALE GENOMIC DNA]</scope>
</reference>
<feature type="transmembrane region" description="Helical" evidence="5">
    <location>
        <begin position="168"/>
        <end position="187"/>
    </location>
</feature>
<dbReference type="FunFam" id="1.10.287.70:FF:000439">
    <property type="entry name" value="Uncharacterized protein"/>
    <property type="match status" value="1"/>
</dbReference>
<keyword evidence="2 5" id="KW-0812">Transmembrane</keyword>
<feature type="transmembrane region" description="Helical" evidence="5">
    <location>
        <begin position="261"/>
        <end position="278"/>
    </location>
</feature>
<evidence type="ECO:0000256" key="5">
    <source>
        <dbReference type="SAM" id="Phobius"/>
    </source>
</evidence>
<comment type="subcellular location">
    <subcellularLocation>
        <location evidence="1">Membrane</location>
        <topology evidence="1">Multi-pass membrane protein</topology>
    </subcellularLocation>
</comment>
<feature type="transmembrane region" description="Helical" evidence="5">
    <location>
        <begin position="290"/>
        <end position="315"/>
    </location>
</feature>
<organism evidence="7 8">
    <name type="scientific">Lymnaea stagnalis</name>
    <name type="common">Great pond snail</name>
    <name type="synonym">Helix stagnalis</name>
    <dbReference type="NCBI Taxonomy" id="6523"/>
    <lineage>
        <taxon>Eukaryota</taxon>
        <taxon>Metazoa</taxon>
        <taxon>Spiralia</taxon>
        <taxon>Lophotrochozoa</taxon>
        <taxon>Mollusca</taxon>
        <taxon>Gastropoda</taxon>
        <taxon>Heterobranchia</taxon>
        <taxon>Euthyneura</taxon>
        <taxon>Panpulmonata</taxon>
        <taxon>Hygrophila</taxon>
        <taxon>Lymnaeoidea</taxon>
        <taxon>Lymnaeidae</taxon>
        <taxon>Lymnaea</taxon>
    </lineage>
</organism>
<protein>
    <recommendedName>
        <fullName evidence="6">Ion transport domain-containing protein</fullName>
    </recommendedName>
</protein>
<name>A0AAV2H3C9_LYMST</name>
<dbReference type="EMBL" id="CAXITT010000024">
    <property type="protein sequence ID" value="CAL1527897.1"/>
    <property type="molecule type" value="Genomic_DNA"/>
</dbReference>
<dbReference type="PANTHER" id="PTHR46474:SF1">
    <property type="entry name" value="TWO PORE CHANNEL PROTEIN 1"/>
    <property type="match status" value="1"/>
</dbReference>
<dbReference type="GO" id="GO:0005765">
    <property type="term" value="C:lysosomal membrane"/>
    <property type="evidence" value="ECO:0007669"/>
    <property type="project" value="InterPro"/>
</dbReference>
<feature type="transmembrane region" description="Helical" evidence="5">
    <location>
        <begin position="467"/>
        <end position="491"/>
    </location>
</feature>
<feature type="transmembrane region" description="Helical" evidence="5">
    <location>
        <begin position="437"/>
        <end position="455"/>
    </location>
</feature>
<feature type="transmembrane region" description="Helical" evidence="5">
    <location>
        <begin position="658"/>
        <end position="684"/>
    </location>
</feature>
<dbReference type="InterPro" id="IPR005821">
    <property type="entry name" value="Ion_trans_dom"/>
</dbReference>
<gene>
    <name evidence="7" type="ORF">GSLYS_00002067001</name>
</gene>
<feature type="transmembrane region" description="Helical" evidence="5">
    <location>
        <begin position="554"/>
        <end position="579"/>
    </location>
</feature>
<dbReference type="Pfam" id="PF00520">
    <property type="entry name" value="Ion_trans"/>
    <property type="match status" value="2"/>
</dbReference>
<feature type="domain" description="Ion transport" evidence="6">
    <location>
        <begin position="435"/>
        <end position="682"/>
    </location>
</feature>
<evidence type="ECO:0000256" key="2">
    <source>
        <dbReference type="ARBA" id="ARBA00022692"/>
    </source>
</evidence>
<proteinExistence type="predicted"/>
<evidence type="ECO:0000256" key="4">
    <source>
        <dbReference type="ARBA" id="ARBA00023136"/>
    </source>
</evidence>
<dbReference type="GO" id="GO:0022832">
    <property type="term" value="F:voltage-gated channel activity"/>
    <property type="evidence" value="ECO:0007669"/>
    <property type="project" value="InterPro"/>
</dbReference>
<feature type="transmembrane region" description="Helical" evidence="5">
    <location>
        <begin position="141"/>
        <end position="162"/>
    </location>
</feature>
<evidence type="ECO:0000259" key="6">
    <source>
        <dbReference type="Pfam" id="PF00520"/>
    </source>
</evidence>
<sequence>MDGSRDAPLILECTPLPRNRTTSINDPELDIANEVGNMGQDIPHPQACFSRQLREHNRRKQWSLNYQEAAIYLQEGHNNDKFYTHPQSHEALPAYQVAHNHWFYSLDLFAAVAVMLLAACERPAVQYLEMPVGVHGSIEMLCLLILSLDLGIRFKWLGWLGFLKHKRTLFKAVMIILMLVESIVVLVRQTNHFRVTRALRPLFLIHTHYCQGVRRITRQIMLSMPPILDMIVLLLFFMLIFSILGFYLFSGISTDENFKTIQSSFVSLFVLLTTANYPDVMMPAYNESRYYCVFFIIYLSLELYFLMNLLLAVVYDTFSNLEKTKVRSLFFHKREGCMHAFRLLVTQANHSQLSAKHFVGMMEFYIPNQTKRDYYLMFKALNTSKTGLVTLEEFFRIYEVTRLKWKLRSDSSLWSSNFKHPCNIIFRALNWFAKWKYLDYFIHVVVAGNFLWILIETIQISSEAVSVANYNFTASWISITFVCVYCVEVVIKILGRGPMDYFSKGWDVFDFLVTIVTVIGVFGEIFENSFYYVMVLRPFRLLRLFKVKKRYRDVLGTLFVLFSKLLSLAICIIIVYYFYAIIGMEIFLDTDLKDCCQNTSVQSFYAYKNGTANTGYYYLNNFNNIFVSGVTLFELTVVNNWFIIMEGYASAVSQWTRVYFMSFYIVMMVVMNIVVAFVLESFIFRINYRRQMHLDDIEDHGVYKEEMTLTESEMHMVSVTTAPISGQYIATQREPGPYVFQGERHRNREDFSLRMYRDEVEVWAEQFMANRREAVRAMETLRTRDRPNSQAQFEDVLFLPADEFSSTLNLTESTDT</sequence>
<dbReference type="GO" id="GO:0005216">
    <property type="term" value="F:monoatomic ion channel activity"/>
    <property type="evidence" value="ECO:0007669"/>
    <property type="project" value="InterPro"/>
</dbReference>
<dbReference type="Gene3D" id="1.20.120.350">
    <property type="entry name" value="Voltage-gated potassium channels. Chain C"/>
    <property type="match status" value="2"/>
</dbReference>
<keyword evidence="3 5" id="KW-1133">Transmembrane helix</keyword>
<comment type="caution">
    <text evidence="7">The sequence shown here is derived from an EMBL/GenBank/DDBJ whole genome shotgun (WGS) entry which is preliminary data.</text>
</comment>
<dbReference type="FunFam" id="1.10.287.70:FF:000062">
    <property type="entry name" value="Two pore calcium channel protein 1"/>
    <property type="match status" value="1"/>
</dbReference>
<dbReference type="InterPro" id="IPR011992">
    <property type="entry name" value="EF-hand-dom_pair"/>
</dbReference>
<accession>A0AAV2H3C9</accession>
<evidence type="ECO:0000313" key="7">
    <source>
        <dbReference type="EMBL" id="CAL1527897.1"/>
    </source>
</evidence>
<evidence type="ECO:0000256" key="1">
    <source>
        <dbReference type="ARBA" id="ARBA00004141"/>
    </source>
</evidence>
<dbReference type="InterPro" id="IPR027359">
    <property type="entry name" value="Volt_channel_dom_sf"/>
</dbReference>
<dbReference type="GO" id="GO:0010008">
    <property type="term" value="C:endosome membrane"/>
    <property type="evidence" value="ECO:0007669"/>
    <property type="project" value="TreeGrafter"/>
</dbReference>
<dbReference type="PANTHER" id="PTHR46474">
    <property type="entry name" value="TWO PORE CALCIUM CHANNEL PROTEIN 1"/>
    <property type="match status" value="1"/>
</dbReference>
<feature type="transmembrane region" description="Helical" evidence="5">
    <location>
        <begin position="102"/>
        <end position="120"/>
    </location>
</feature>
<evidence type="ECO:0000256" key="3">
    <source>
        <dbReference type="ARBA" id="ARBA00022989"/>
    </source>
</evidence>
<dbReference type="Gene3D" id="1.10.287.70">
    <property type="match status" value="2"/>
</dbReference>
<feature type="transmembrane region" description="Helical" evidence="5">
    <location>
        <begin position="227"/>
        <end position="249"/>
    </location>
</feature>
<feature type="transmembrane region" description="Helical" evidence="5">
    <location>
        <begin position="511"/>
        <end position="533"/>
    </location>
</feature>